<keyword evidence="5" id="KW-1185">Reference proteome</keyword>
<keyword evidence="1" id="KW-0677">Repeat</keyword>
<evidence type="ECO:0000313" key="5">
    <source>
        <dbReference type="Proteomes" id="UP000095285"/>
    </source>
</evidence>
<dbReference type="InterPro" id="IPR052065">
    <property type="entry name" value="Compl_asym_regulator"/>
</dbReference>
<evidence type="ECO:0000259" key="4">
    <source>
        <dbReference type="PROSITE" id="PS50948"/>
    </source>
</evidence>
<feature type="region of interest" description="Disordered" evidence="3">
    <location>
        <begin position="114"/>
        <end position="144"/>
    </location>
</feature>
<feature type="region of interest" description="Disordered" evidence="3">
    <location>
        <begin position="699"/>
        <end position="726"/>
    </location>
</feature>
<protein>
    <submittedName>
        <fullName evidence="6">Apple domain-containing protein</fullName>
    </submittedName>
</protein>
<dbReference type="WBParaSite" id="EN70_8782">
    <property type="protein sequence ID" value="EN70_8782"/>
    <property type="gene ID" value="EN70_8782"/>
</dbReference>
<dbReference type="InterPro" id="IPR000884">
    <property type="entry name" value="TSP1_rpt"/>
</dbReference>
<evidence type="ECO:0000256" key="1">
    <source>
        <dbReference type="ARBA" id="ARBA00022737"/>
    </source>
</evidence>
<feature type="domain" description="Apple" evidence="4">
    <location>
        <begin position="2"/>
        <end position="86"/>
    </location>
</feature>
<evidence type="ECO:0000256" key="3">
    <source>
        <dbReference type="SAM" id="MobiDB-lite"/>
    </source>
</evidence>
<evidence type="ECO:0000256" key="2">
    <source>
        <dbReference type="ARBA" id="ARBA00023157"/>
    </source>
</evidence>
<dbReference type="Gene3D" id="2.20.100.10">
    <property type="entry name" value="Thrombospondin type-1 (TSP1) repeat"/>
    <property type="match status" value="8"/>
</dbReference>
<keyword evidence="2" id="KW-1015">Disulfide bond</keyword>
<evidence type="ECO:0000313" key="6">
    <source>
        <dbReference type="WBParaSite" id="EN70_8782"/>
    </source>
</evidence>
<dbReference type="InterPro" id="IPR003609">
    <property type="entry name" value="Pan_app"/>
</dbReference>
<feature type="compositionally biased region" description="Polar residues" evidence="3">
    <location>
        <begin position="114"/>
        <end position="128"/>
    </location>
</feature>
<dbReference type="Proteomes" id="UP000095285">
    <property type="component" value="Unassembled WGS sequence"/>
</dbReference>
<dbReference type="PROSITE" id="PS50948">
    <property type="entry name" value="PAN"/>
    <property type="match status" value="1"/>
</dbReference>
<accession>A0A1I7W211</accession>
<sequence>MCIRKFHTIQNGSFFQRIEVPSPLRCAERCIDHIEHCKAALFIPEENENRGSCQLYDANSNSSGNDITLNISLSPISTVFEVLDKCLATNGGVNSGSGLLETIKLELKQKLESWSDSEPPSSLTAVQRSKNDRSTRKRTSGPDRQVIGGLVSLAKNDLNPSSSSYANKRLPYANHHSSTLLQTSNTNNNYLPKQGYSLPTNGIALPPPIKPVSVSHGRQEAVYSRCQGANCYAPSIAYLQKTGSSWPCSAYSPPCEPKRPDPCFAICPQGTIVSPNSMPKTTLFNEEWSGSYVNKQQPSNEPKQNEELFKSQDVSLSPIQSLSTQVQPTESMIISWSEWSPQTSCSVTCGIGITTRRRFCSVDGQCSGESIKEELCSNGLCPEWRPWSEWTACSRSCDGGERSRSRICSVSQQCNGPSLSIEVCNVEKCAQWSTWSNWELCSVTCGNGQQVRRRQCVGGNGCIGENLEKKTCKQHLCPSWSIWEAWSACSVSCGNGHRHRTRICYGSKNCTGDAKEHEVCIRNSCPQWTEWSSWTQCTETCGTKGTKLRLRTCMKDNLISSLCDGAAQDQMTCKDLPECPSWISWSSWSTCSATCGHGQENRQRSCLPIGTKCIGAEREFRFCQESVCPYWDEWSSWSDCSVTCGSGTRERRRKCMKDDLIKAVTKEGFSPEGGQDSSDWFADDQGDIRMRMNTTQRSNNNNLFTSTVSTTTDRKRSNKRTKTSPGKPKYETIAYFQVDGIISVVKVIRDNDNCSGNAVDRKQCEAEVPGFSCRKFQAYSCVARIARLKIDRMIRRLLPQIFSTKPVHDLRRRIKMKDQMVLAAFVVSSQSGQRGLSAAHRICSSQDGPQNHELSRSSYYSKVIRKHIPMEPAMQHGFGPVFFRDYGRSNYEKQGLQPIVPVKRLKSLMRIRRRAGSIRNLGLLERDDFVPRIDESLCRCDGELREENSCAQMPCPEISNARTCGWSHWTEWCGCIGPCNQGDRIRARYCVDGISASDDTSSSNTKKDPCILSECSIRQEFRLPTREQNTAPRAYPARSDFLNLSPYNCRPTVTIANHDNDVDCLWSSWSSEASCMGGFKTKTRSCIGISAKAKCHCDGKLVEQIACFCPRMQMISSDQKVGTTAEFTSLSPSITSRGIAVPEERMTAYRSNFSIASCSWSHWGIWSVCSETCGVGRTIRKRSCPCRSCSLGESTEVEPCELISC</sequence>
<proteinExistence type="predicted"/>
<organism evidence="5 6">
    <name type="scientific">Loa loa</name>
    <name type="common">Eye worm</name>
    <name type="synonym">Filaria loa</name>
    <dbReference type="NCBI Taxonomy" id="7209"/>
    <lineage>
        <taxon>Eukaryota</taxon>
        <taxon>Metazoa</taxon>
        <taxon>Ecdysozoa</taxon>
        <taxon>Nematoda</taxon>
        <taxon>Chromadorea</taxon>
        <taxon>Rhabditida</taxon>
        <taxon>Spirurina</taxon>
        <taxon>Spiruromorpha</taxon>
        <taxon>Filarioidea</taxon>
        <taxon>Onchocercidae</taxon>
        <taxon>Loa</taxon>
    </lineage>
</organism>
<dbReference type="PANTHER" id="PTHR22906">
    <property type="entry name" value="PROPERDIN"/>
    <property type="match status" value="1"/>
</dbReference>
<dbReference type="Pfam" id="PF00090">
    <property type="entry name" value="TSP_1"/>
    <property type="match status" value="9"/>
</dbReference>
<reference evidence="5" key="1">
    <citation type="submission" date="2012-04" db="EMBL/GenBank/DDBJ databases">
        <title>The Genome Sequence of Loa loa.</title>
        <authorList>
            <consortium name="The Broad Institute Genome Sequencing Platform"/>
            <consortium name="Broad Institute Genome Sequencing Center for Infectious Disease"/>
            <person name="Nutman T.B."/>
            <person name="Fink D.L."/>
            <person name="Russ C."/>
            <person name="Young S."/>
            <person name="Zeng Q."/>
            <person name="Gargeya S."/>
            <person name="Alvarado L."/>
            <person name="Berlin A."/>
            <person name="Chapman S.B."/>
            <person name="Chen Z."/>
            <person name="Freedman E."/>
            <person name="Gellesch M."/>
            <person name="Goldberg J."/>
            <person name="Griggs A."/>
            <person name="Gujja S."/>
            <person name="Heilman E.R."/>
            <person name="Heiman D."/>
            <person name="Howarth C."/>
            <person name="Mehta T."/>
            <person name="Neiman D."/>
            <person name="Pearson M."/>
            <person name="Roberts A."/>
            <person name="Saif S."/>
            <person name="Shea T."/>
            <person name="Shenoy N."/>
            <person name="Sisk P."/>
            <person name="Stolte C."/>
            <person name="Sykes S."/>
            <person name="White J."/>
            <person name="Yandava C."/>
            <person name="Haas B."/>
            <person name="Henn M.R."/>
            <person name="Nusbaum C."/>
            <person name="Birren B."/>
        </authorList>
    </citation>
    <scope>NUCLEOTIDE SEQUENCE [LARGE SCALE GENOMIC DNA]</scope>
</reference>
<dbReference type="SUPFAM" id="SSF82895">
    <property type="entry name" value="TSP-1 type 1 repeat"/>
    <property type="match status" value="8"/>
</dbReference>
<reference evidence="6" key="2">
    <citation type="submission" date="2016-11" db="UniProtKB">
        <authorList>
            <consortium name="WormBaseParasite"/>
        </authorList>
    </citation>
    <scope>IDENTIFICATION</scope>
</reference>
<dbReference type="SMART" id="SM00209">
    <property type="entry name" value="TSP1"/>
    <property type="match status" value="10"/>
</dbReference>
<dbReference type="PANTHER" id="PTHR22906:SF46">
    <property type="entry name" value="HEMICENTIN-1-LIKE"/>
    <property type="match status" value="1"/>
</dbReference>
<dbReference type="PROSITE" id="PS50092">
    <property type="entry name" value="TSP1"/>
    <property type="match status" value="10"/>
</dbReference>
<dbReference type="InterPro" id="IPR036383">
    <property type="entry name" value="TSP1_rpt_sf"/>
</dbReference>
<dbReference type="AlphaFoldDB" id="A0A1I7W211"/>
<dbReference type="eggNOG" id="ENOG502RG33">
    <property type="taxonomic scope" value="Eukaryota"/>
</dbReference>
<name>A0A1I7W211_LOALO</name>
<feature type="compositionally biased region" description="Polar residues" evidence="3">
    <location>
        <begin position="699"/>
        <end position="711"/>
    </location>
</feature>